<proteinExistence type="predicted"/>
<accession>A0A0A9ATN5</accession>
<reference evidence="1" key="1">
    <citation type="submission" date="2014-09" db="EMBL/GenBank/DDBJ databases">
        <authorList>
            <person name="Magalhaes I.L.F."/>
            <person name="Oliveira U."/>
            <person name="Santos F.R."/>
            <person name="Vidigal T.H.D.A."/>
            <person name="Brescovit A.D."/>
            <person name="Santos A.J."/>
        </authorList>
    </citation>
    <scope>NUCLEOTIDE SEQUENCE</scope>
    <source>
        <tissue evidence="1">Shoot tissue taken approximately 20 cm above the soil surface</tissue>
    </source>
</reference>
<evidence type="ECO:0000313" key="1">
    <source>
        <dbReference type="EMBL" id="JAD54491.1"/>
    </source>
</evidence>
<dbReference type="AlphaFoldDB" id="A0A0A9ATN5"/>
<name>A0A0A9ATN5_ARUDO</name>
<sequence>MPLQSTTLLVAALVRLSESGMSICWIVQALRRKLRELAQGRFYQNQLSILRFYILLIFSPL</sequence>
<dbReference type="EMBL" id="GBRH01243404">
    <property type="protein sequence ID" value="JAD54491.1"/>
    <property type="molecule type" value="Transcribed_RNA"/>
</dbReference>
<organism evidence="1">
    <name type="scientific">Arundo donax</name>
    <name type="common">Giant reed</name>
    <name type="synonym">Donax arundinaceus</name>
    <dbReference type="NCBI Taxonomy" id="35708"/>
    <lineage>
        <taxon>Eukaryota</taxon>
        <taxon>Viridiplantae</taxon>
        <taxon>Streptophyta</taxon>
        <taxon>Embryophyta</taxon>
        <taxon>Tracheophyta</taxon>
        <taxon>Spermatophyta</taxon>
        <taxon>Magnoliopsida</taxon>
        <taxon>Liliopsida</taxon>
        <taxon>Poales</taxon>
        <taxon>Poaceae</taxon>
        <taxon>PACMAD clade</taxon>
        <taxon>Arundinoideae</taxon>
        <taxon>Arundineae</taxon>
        <taxon>Arundo</taxon>
    </lineage>
</organism>
<reference evidence="1" key="2">
    <citation type="journal article" date="2015" name="Data Brief">
        <title>Shoot transcriptome of the giant reed, Arundo donax.</title>
        <authorList>
            <person name="Barrero R.A."/>
            <person name="Guerrero F.D."/>
            <person name="Moolhuijzen P."/>
            <person name="Goolsby J.A."/>
            <person name="Tidwell J."/>
            <person name="Bellgard S.E."/>
            <person name="Bellgard M.I."/>
        </authorList>
    </citation>
    <scope>NUCLEOTIDE SEQUENCE</scope>
    <source>
        <tissue evidence="1">Shoot tissue taken approximately 20 cm above the soil surface</tissue>
    </source>
</reference>
<protein>
    <submittedName>
        <fullName evidence="1">Uncharacterized protein</fullName>
    </submittedName>
</protein>